<dbReference type="Proteomes" id="UP000272928">
    <property type="component" value="Unassembled WGS sequence"/>
</dbReference>
<dbReference type="Gene3D" id="3.40.50.1220">
    <property type="entry name" value="TPP-binding domain"/>
    <property type="match status" value="1"/>
</dbReference>
<keyword evidence="11 14" id="KW-0786">Thiamine pyrophosphate</keyword>
<dbReference type="GO" id="GO:0003984">
    <property type="term" value="F:acetolactate synthase activity"/>
    <property type="evidence" value="ECO:0007669"/>
    <property type="project" value="UniProtKB-EC"/>
</dbReference>
<sequence length="566" mass="61779">MEKISLDSPKTGSDLVLETLRDLGIDTIFGYPGGAVLPLYDAIYNFKGVRHILGRHEQGCLHEAEGYAKSTGKLGVAVVTSGPGATNAITGIADAMSDSVPLLVFTGQVARAGIGKDAFQEADIVGITMPITKYNYQVRETADIPRIITEAVHIATTGRPGPVVIDLPKDVSALETDFIYSPEVNLPSYQPTLDPNDMQIKKILKQLSKAKKPVLLAGGGISYAEASKELNEFAERYQIPVVTSLLGQGTIATSHPLFLGMGGMHGSFAANIAMTEADFMISIGCRFDDRLTGNPKTFAKNAKVAHIDIDPAEIGKIISADIPVVGDAKKALQMLLAEPTVHNNTEKWIDKVTKDKNRVRSYDKKERVVQPQAVIERIGELTNGDAIVVTDVGQHQMWTAQYYPYQNERQLVTSGGLGTMGFGVPAAIGAKIANPEKEVVLFVGDGGFQMTNQELAILNIYKVPIKIVMLNNHSLGMVRQWQESFYEGRTSESVFDTLPDFQLMAQAYGIKNYKFDNPETIEKDLEVILEDVPMFIEVDISRKEQVLPMVPAGKSNHEMLGVKFHA</sequence>
<dbReference type="InterPro" id="IPR039368">
    <property type="entry name" value="AHAS_TPP"/>
</dbReference>
<dbReference type="PANTHER" id="PTHR18968">
    <property type="entry name" value="THIAMINE PYROPHOSPHATE ENZYMES"/>
    <property type="match status" value="1"/>
</dbReference>
<dbReference type="UniPathway" id="UPA00047">
    <property type="reaction ID" value="UER00055"/>
</dbReference>
<dbReference type="InterPro" id="IPR012001">
    <property type="entry name" value="Thiamin_PyroP_enz_TPP-bd_dom"/>
</dbReference>
<dbReference type="FunFam" id="3.40.50.970:FF:000016">
    <property type="entry name" value="Acetolactate synthase"/>
    <property type="match status" value="1"/>
</dbReference>
<dbReference type="InterPro" id="IPR000399">
    <property type="entry name" value="TPP-bd_CS"/>
</dbReference>
<evidence type="ECO:0000256" key="11">
    <source>
        <dbReference type="ARBA" id="ARBA00023052"/>
    </source>
</evidence>
<evidence type="ECO:0000256" key="3">
    <source>
        <dbReference type="ARBA" id="ARBA00007812"/>
    </source>
</evidence>
<evidence type="ECO:0000313" key="18">
    <source>
        <dbReference type="EMBL" id="RSI78175.1"/>
    </source>
</evidence>
<keyword evidence="8 14" id="KW-0479">Metal-binding</keyword>
<dbReference type="FunFam" id="3.40.50.970:FF:000007">
    <property type="entry name" value="Acetolactate synthase"/>
    <property type="match status" value="1"/>
</dbReference>
<dbReference type="CDD" id="cd02015">
    <property type="entry name" value="TPP_AHAS"/>
    <property type="match status" value="1"/>
</dbReference>
<evidence type="ECO:0000256" key="7">
    <source>
        <dbReference type="ARBA" id="ARBA00022679"/>
    </source>
</evidence>
<evidence type="ECO:0000256" key="8">
    <source>
        <dbReference type="ARBA" id="ARBA00022723"/>
    </source>
</evidence>
<comment type="caution">
    <text evidence="18">The sequence shown here is derived from an EMBL/GenBank/DDBJ whole genome shotgun (WGS) entry which is preliminary data.</text>
</comment>
<feature type="domain" description="Thiamine pyrophosphate enzyme TPP-binding" evidence="16">
    <location>
        <begin position="391"/>
        <end position="538"/>
    </location>
</feature>
<dbReference type="GO" id="GO:0009097">
    <property type="term" value="P:isoleucine biosynthetic process"/>
    <property type="evidence" value="ECO:0007669"/>
    <property type="project" value="UniProtKB-UniPathway"/>
</dbReference>
<dbReference type="InterPro" id="IPR045229">
    <property type="entry name" value="TPP_enz"/>
</dbReference>
<evidence type="ECO:0000256" key="6">
    <source>
        <dbReference type="ARBA" id="ARBA00022630"/>
    </source>
</evidence>
<dbReference type="GO" id="GO:0009099">
    <property type="term" value="P:L-valine biosynthetic process"/>
    <property type="evidence" value="ECO:0007669"/>
    <property type="project" value="UniProtKB-UniPathway"/>
</dbReference>
<evidence type="ECO:0000256" key="5">
    <source>
        <dbReference type="ARBA" id="ARBA00022605"/>
    </source>
</evidence>
<keyword evidence="5 14" id="KW-0028">Amino-acid biosynthesis</keyword>
<keyword evidence="7 14" id="KW-0808">Transferase</keyword>
<keyword evidence="10 14" id="KW-0460">Magnesium</keyword>
<dbReference type="Pfam" id="PF00205">
    <property type="entry name" value="TPP_enzyme_M"/>
    <property type="match status" value="1"/>
</dbReference>
<keyword evidence="12 14" id="KW-0100">Branched-chain amino acid biosynthesis</keyword>
<comment type="catalytic activity">
    <reaction evidence="13 14">
        <text>2 pyruvate + H(+) = (2S)-2-acetolactate + CO2</text>
        <dbReference type="Rhea" id="RHEA:25249"/>
        <dbReference type="ChEBI" id="CHEBI:15361"/>
        <dbReference type="ChEBI" id="CHEBI:15378"/>
        <dbReference type="ChEBI" id="CHEBI:16526"/>
        <dbReference type="ChEBI" id="CHEBI:58476"/>
        <dbReference type="EC" id="2.2.1.6"/>
    </reaction>
</comment>
<dbReference type="EC" id="2.2.1.6" evidence="4 14"/>
<dbReference type="InterPro" id="IPR029035">
    <property type="entry name" value="DHS-like_NAD/FAD-binding_dom"/>
</dbReference>
<protein>
    <recommendedName>
        <fullName evidence="4 14">Acetolactate synthase</fullName>
        <ecNumber evidence="4 14">2.2.1.6</ecNumber>
    </recommendedName>
</protein>
<dbReference type="Pfam" id="PF02775">
    <property type="entry name" value="TPP_enzyme_C"/>
    <property type="match status" value="1"/>
</dbReference>
<evidence type="ECO:0000313" key="19">
    <source>
        <dbReference type="Proteomes" id="UP000272928"/>
    </source>
</evidence>
<dbReference type="RefSeq" id="WP_125827871.1">
    <property type="nucleotide sequence ID" value="NZ_RJNQ01000008.1"/>
</dbReference>
<organism evidence="18 19">
    <name type="scientific">Streptococcus mitis</name>
    <dbReference type="NCBI Taxonomy" id="28037"/>
    <lineage>
        <taxon>Bacteria</taxon>
        <taxon>Bacillati</taxon>
        <taxon>Bacillota</taxon>
        <taxon>Bacilli</taxon>
        <taxon>Lactobacillales</taxon>
        <taxon>Streptococcaceae</taxon>
        <taxon>Streptococcus</taxon>
        <taxon>Streptococcus mitis group</taxon>
    </lineage>
</organism>
<gene>
    <name evidence="18" type="primary">ilvB</name>
    <name evidence="18" type="ORF">D8856_05565</name>
</gene>
<evidence type="ECO:0000256" key="13">
    <source>
        <dbReference type="ARBA" id="ARBA00048670"/>
    </source>
</evidence>
<evidence type="ECO:0000256" key="1">
    <source>
        <dbReference type="ARBA" id="ARBA00004974"/>
    </source>
</evidence>
<dbReference type="GO" id="GO:0005948">
    <property type="term" value="C:acetolactate synthase complex"/>
    <property type="evidence" value="ECO:0007669"/>
    <property type="project" value="TreeGrafter"/>
</dbReference>
<evidence type="ECO:0000256" key="12">
    <source>
        <dbReference type="ARBA" id="ARBA00023304"/>
    </source>
</evidence>
<dbReference type="AlphaFoldDB" id="A0A428CJK0"/>
<dbReference type="NCBIfam" id="TIGR00118">
    <property type="entry name" value="acolac_lg"/>
    <property type="match status" value="1"/>
</dbReference>
<comment type="cofactor">
    <cofactor evidence="14">
        <name>thiamine diphosphate</name>
        <dbReference type="ChEBI" id="CHEBI:58937"/>
    </cofactor>
    <text evidence="14">Binds 1 thiamine pyrophosphate per subunit.</text>
</comment>
<evidence type="ECO:0000259" key="16">
    <source>
        <dbReference type="Pfam" id="PF02775"/>
    </source>
</evidence>
<dbReference type="CDD" id="cd07035">
    <property type="entry name" value="TPP_PYR_POX_like"/>
    <property type="match status" value="1"/>
</dbReference>
<proteinExistence type="inferred from homology"/>
<dbReference type="Pfam" id="PF02776">
    <property type="entry name" value="TPP_enzyme_N"/>
    <property type="match status" value="1"/>
</dbReference>
<evidence type="ECO:0000256" key="2">
    <source>
        <dbReference type="ARBA" id="ARBA00005025"/>
    </source>
</evidence>
<dbReference type="SUPFAM" id="SSF52467">
    <property type="entry name" value="DHS-like NAD/FAD-binding domain"/>
    <property type="match status" value="1"/>
</dbReference>
<dbReference type="GO" id="GO:0050660">
    <property type="term" value="F:flavin adenine dinucleotide binding"/>
    <property type="evidence" value="ECO:0007669"/>
    <property type="project" value="InterPro"/>
</dbReference>
<dbReference type="UniPathway" id="UPA00049">
    <property type="reaction ID" value="UER00059"/>
</dbReference>
<dbReference type="EMBL" id="RJNQ01000008">
    <property type="protein sequence ID" value="RSI78175.1"/>
    <property type="molecule type" value="Genomic_DNA"/>
</dbReference>
<dbReference type="InterPro" id="IPR011766">
    <property type="entry name" value="TPP_enzyme_TPP-bd"/>
</dbReference>
<evidence type="ECO:0000256" key="14">
    <source>
        <dbReference type="RuleBase" id="RU003591"/>
    </source>
</evidence>
<dbReference type="Gene3D" id="3.40.50.970">
    <property type="match status" value="2"/>
</dbReference>
<dbReference type="PANTHER" id="PTHR18968:SF13">
    <property type="entry name" value="ACETOLACTATE SYNTHASE CATALYTIC SUBUNIT, MITOCHONDRIAL"/>
    <property type="match status" value="1"/>
</dbReference>
<name>A0A428CJK0_STRMT</name>
<dbReference type="FunFam" id="3.40.50.1220:FF:000008">
    <property type="entry name" value="Acetolactate synthase"/>
    <property type="match status" value="1"/>
</dbReference>
<dbReference type="GO" id="GO:0000287">
    <property type="term" value="F:magnesium ion binding"/>
    <property type="evidence" value="ECO:0007669"/>
    <property type="project" value="UniProtKB-UniRule"/>
</dbReference>
<evidence type="ECO:0000256" key="4">
    <source>
        <dbReference type="ARBA" id="ARBA00013145"/>
    </source>
</evidence>
<comment type="pathway">
    <text evidence="1 14">Amino-acid biosynthesis; L-isoleucine biosynthesis; L-isoleucine from 2-oxobutanoate: step 1/4.</text>
</comment>
<reference evidence="18 19" key="1">
    <citation type="submission" date="2018-11" db="EMBL/GenBank/DDBJ databases">
        <title>Species Designations Belie Phenotypic and Genotypic Heterogeneity in Oral Streptococci.</title>
        <authorList>
            <person name="Velsko I."/>
        </authorList>
    </citation>
    <scope>NUCLEOTIDE SEQUENCE [LARGE SCALE GENOMIC DNA]</scope>
    <source>
        <strain evidence="18 19">BCA16</strain>
    </source>
</reference>
<dbReference type="NCBIfam" id="NF005584">
    <property type="entry name" value="PRK07282.1"/>
    <property type="match status" value="1"/>
</dbReference>
<evidence type="ECO:0000259" key="15">
    <source>
        <dbReference type="Pfam" id="PF00205"/>
    </source>
</evidence>
<comment type="similarity">
    <text evidence="3 14">Belongs to the TPP enzyme family.</text>
</comment>
<keyword evidence="6" id="KW-0285">Flavoprotein</keyword>
<feature type="domain" description="Thiamine pyrophosphate enzyme N-terminal TPP-binding" evidence="17">
    <location>
        <begin position="11"/>
        <end position="125"/>
    </location>
</feature>
<comment type="pathway">
    <text evidence="2 14">Amino-acid biosynthesis; L-valine biosynthesis; L-valine from pyruvate: step 1/4.</text>
</comment>
<dbReference type="InterPro" id="IPR029061">
    <property type="entry name" value="THDP-binding"/>
</dbReference>
<evidence type="ECO:0000256" key="9">
    <source>
        <dbReference type="ARBA" id="ARBA00022827"/>
    </source>
</evidence>
<dbReference type="SUPFAM" id="SSF52518">
    <property type="entry name" value="Thiamin diphosphate-binding fold (THDP-binding)"/>
    <property type="match status" value="2"/>
</dbReference>
<comment type="cofactor">
    <cofactor evidence="14">
        <name>Mg(2+)</name>
        <dbReference type="ChEBI" id="CHEBI:18420"/>
    </cofactor>
    <text evidence="14">Binds 1 Mg(2+) ion per subunit.</text>
</comment>
<evidence type="ECO:0000256" key="10">
    <source>
        <dbReference type="ARBA" id="ARBA00022842"/>
    </source>
</evidence>
<dbReference type="InterPro" id="IPR012000">
    <property type="entry name" value="Thiamin_PyroP_enz_cen_dom"/>
</dbReference>
<keyword evidence="9" id="KW-0274">FAD</keyword>
<evidence type="ECO:0000259" key="17">
    <source>
        <dbReference type="Pfam" id="PF02776"/>
    </source>
</evidence>
<feature type="domain" description="Thiamine pyrophosphate enzyme central" evidence="15">
    <location>
        <begin position="200"/>
        <end position="335"/>
    </location>
</feature>
<dbReference type="PROSITE" id="PS00187">
    <property type="entry name" value="TPP_ENZYMES"/>
    <property type="match status" value="1"/>
</dbReference>
<accession>A0A428CJK0</accession>
<dbReference type="GO" id="GO:0030976">
    <property type="term" value="F:thiamine pyrophosphate binding"/>
    <property type="evidence" value="ECO:0007669"/>
    <property type="project" value="UniProtKB-UniRule"/>
</dbReference>
<dbReference type="InterPro" id="IPR012846">
    <property type="entry name" value="Acetolactate_synth_lsu"/>
</dbReference>